<evidence type="ECO:0000256" key="4">
    <source>
        <dbReference type="ARBA" id="ARBA00022827"/>
    </source>
</evidence>
<comment type="cofactor">
    <cofactor evidence="1">
        <name>FAD</name>
        <dbReference type="ChEBI" id="CHEBI:57692"/>
    </cofactor>
</comment>
<evidence type="ECO:0000313" key="8">
    <source>
        <dbReference type="EMBL" id="NGN41518.1"/>
    </source>
</evidence>
<dbReference type="InterPro" id="IPR009100">
    <property type="entry name" value="AcylCoA_DH/oxidase_NM_dom_sf"/>
</dbReference>
<evidence type="ECO:0000259" key="6">
    <source>
        <dbReference type="Pfam" id="PF00441"/>
    </source>
</evidence>
<gene>
    <name evidence="8" type="ORF">G6N74_10595</name>
</gene>
<dbReference type="InterPro" id="IPR009075">
    <property type="entry name" value="AcylCo_DH/oxidase_C"/>
</dbReference>
<keyword evidence="3" id="KW-0285">Flavoprotein</keyword>
<comment type="caution">
    <text evidence="8">The sequence shown here is derived from an EMBL/GenBank/DDBJ whole genome shotgun (WGS) entry which is preliminary data.</text>
</comment>
<accession>A0A7C9R7L1</accession>
<dbReference type="CDD" id="cd00567">
    <property type="entry name" value="ACAD"/>
    <property type="match status" value="1"/>
</dbReference>
<name>A0A7C9R7L1_9HYPH</name>
<dbReference type="Proteomes" id="UP000481252">
    <property type="component" value="Unassembled WGS sequence"/>
</dbReference>
<dbReference type="PANTHER" id="PTHR43884:SF20">
    <property type="entry name" value="ACYL-COA DEHYDROGENASE FADE28"/>
    <property type="match status" value="1"/>
</dbReference>
<dbReference type="AlphaFoldDB" id="A0A7C9R7L1"/>
<keyword evidence="5" id="KW-0560">Oxidoreductase</keyword>
<dbReference type="GO" id="GO:0003995">
    <property type="term" value="F:acyl-CoA dehydrogenase activity"/>
    <property type="evidence" value="ECO:0007669"/>
    <property type="project" value="TreeGrafter"/>
</dbReference>
<dbReference type="SUPFAM" id="SSF56645">
    <property type="entry name" value="Acyl-CoA dehydrogenase NM domain-like"/>
    <property type="match status" value="1"/>
</dbReference>
<comment type="similarity">
    <text evidence="2">Belongs to the acyl-CoA dehydrogenase family.</text>
</comment>
<dbReference type="InterPro" id="IPR036250">
    <property type="entry name" value="AcylCo_DH-like_C"/>
</dbReference>
<evidence type="ECO:0000256" key="5">
    <source>
        <dbReference type="ARBA" id="ARBA00023002"/>
    </source>
</evidence>
<dbReference type="Gene3D" id="1.10.540.10">
    <property type="entry name" value="Acyl-CoA dehydrogenase/oxidase, N-terminal domain"/>
    <property type="match status" value="1"/>
</dbReference>
<dbReference type="SUPFAM" id="SSF47203">
    <property type="entry name" value="Acyl-CoA dehydrogenase C-terminal domain-like"/>
    <property type="match status" value="1"/>
</dbReference>
<evidence type="ECO:0000313" key="9">
    <source>
        <dbReference type="Proteomes" id="UP000481252"/>
    </source>
</evidence>
<dbReference type="EMBL" id="JAAKZG010000004">
    <property type="protein sequence ID" value="NGN41518.1"/>
    <property type="molecule type" value="Genomic_DNA"/>
</dbReference>
<reference evidence="8 9" key="1">
    <citation type="submission" date="2020-02" db="EMBL/GenBank/DDBJ databases">
        <title>Genome sequence of the type strain CGMCC 1.15528 of Mesorhizobium zhangyense.</title>
        <authorList>
            <person name="Gao J."/>
            <person name="Sun J."/>
        </authorList>
    </citation>
    <scope>NUCLEOTIDE SEQUENCE [LARGE SCALE GENOMIC DNA]</scope>
    <source>
        <strain evidence="8 9">CGMCC 1.15528</strain>
    </source>
</reference>
<dbReference type="PANTHER" id="PTHR43884">
    <property type="entry name" value="ACYL-COA DEHYDROGENASE"/>
    <property type="match status" value="1"/>
</dbReference>
<dbReference type="InterPro" id="IPR013786">
    <property type="entry name" value="AcylCoA_DH/ox_N"/>
</dbReference>
<dbReference type="GO" id="GO:0050660">
    <property type="term" value="F:flavin adenine dinucleotide binding"/>
    <property type="evidence" value="ECO:0007669"/>
    <property type="project" value="InterPro"/>
</dbReference>
<feature type="domain" description="Acyl-CoA dehydrogenase/oxidase C-terminal" evidence="6">
    <location>
        <begin position="233"/>
        <end position="367"/>
    </location>
</feature>
<dbReference type="Gene3D" id="1.20.140.10">
    <property type="entry name" value="Butyryl-CoA Dehydrogenase, subunit A, domain 3"/>
    <property type="match status" value="1"/>
</dbReference>
<evidence type="ECO:0000256" key="3">
    <source>
        <dbReference type="ARBA" id="ARBA00022630"/>
    </source>
</evidence>
<dbReference type="Pfam" id="PF00441">
    <property type="entry name" value="Acyl-CoA_dh_1"/>
    <property type="match status" value="1"/>
</dbReference>
<feature type="domain" description="Acyl-CoA dehydrogenase/oxidase N-terminal" evidence="7">
    <location>
        <begin position="15"/>
        <end position="95"/>
    </location>
</feature>
<evidence type="ECO:0000259" key="7">
    <source>
        <dbReference type="Pfam" id="PF02771"/>
    </source>
</evidence>
<dbReference type="Gene3D" id="2.40.110.10">
    <property type="entry name" value="Butyryl-CoA Dehydrogenase, subunit A, domain 2"/>
    <property type="match status" value="1"/>
</dbReference>
<sequence>MPQAMFDDPDGMLAMLRESAAGFAAQHSGTKSLRDKRASAGDLDKQAWKAMAEAGWTGLLLPEGLGGAGLGMREQAVLSEALGRALIAEPVAMAAVFSGALLANVSVSEERTRLCAGIADSSVIAVPAWQNPSKSSHARPVVATATAGGFALTGEKHFVDAARSATDFLVVADCSEGCLLLSVPAASAGVTINERPGIDGAMIASLTFAGCEVPESLVLARAESADALLESPILHARLALAAELAGIASRALEITIGYTKDRVQFGKPIASFQAIQHRLVDMWSDAEFACAAVVNAVETLDAGDVRAAQLAVLAAKARTGDAAFSICRRALHLHGAMGFTDECDIGLYLKRAINLNATLGQSEALRLQFVDLERAA</sequence>
<keyword evidence="9" id="KW-1185">Reference proteome</keyword>
<dbReference type="InterPro" id="IPR037069">
    <property type="entry name" value="AcylCoA_DH/ox_N_sf"/>
</dbReference>
<keyword evidence="4" id="KW-0274">FAD</keyword>
<protein>
    <submittedName>
        <fullName evidence="8">Acyl-CoA dehydrogenase</fullName>
    </submittedName>
</protein>
<dbReference type="RefSeq" id="WP_165117060.1">
    <property type="nucleotide sequence ID" value="NZ_JAAKZG010000004.1"/>
</dbReference>
<proteinExistence type="inferred from homology"/>
<dbReference type="InterPro" id="IPR046373">
    <property type="entry name" value="Acyl-CoA_Oxase/DH_mid-dom_sf"/>
</dbReference>
<dbReference type="Pfam" id="PF02771">
    <property type="entry name" value="Acyl-CoA_dh_N"/>
    <property type="match status" value="1"/>
</dbReference>
<evidence type="ECO:0000256" key="2">
    <source>
        <dbReference type="ARBA" id="ARBA00009347"/>
    </source>
</evidence>
<evidence type="ECO:0000256" key="1">
    <source>
        <dbReference type="ARBA" id="ARBA00001974"/>
    </source>
</evidence>
<organism evidence="8 9">
    <name type="scientific">Mesorhizobium zhangyense</name>
    <dbReference type="NCBI Taxonomy" id="1776730"/>
    <lineage>
        <taxon>Bacteria</taxon>
        <taxon>Pseudomonadati</taxon>
        <taxon>Pseudomonadota</taxon>
        <taxon>Alphaproteobacteria</taxon>
        <taxon>Hyphomicrobiales</taxon>
        <taxon>Phyllobacteriaceae</taxon>
        <taxon>Mesorhizobium</taxon>
    </lineage>
</organism>